<sequence>MPTVIDDQVLYIERTISAPPEQVFDAWVNPDMLVQWWGPEGMSIPQHKLDVRVGGAWETTMRNAEGGEVFVSGVYKAIEHPNRLVFTWAWRQPDGSRGEETEITVTFEAVEGGTKMMLDQRAFSEVGNRDNHRMGWESSFNCLDRLFE</sequence>
<evidence type="ECO:0000313" key="4">
    <source>
        <dbReference type="Proteomes" id="UP001148313"/>
    </source>
</evidence>
<dbReference type="InterPro" id="IPR013538">
    <property type="entry name" value="ASHA1/2-like_C"/>
</dbReference>
<comment type="caution">
    <text evidence="3">The sequence shown here is derived from an EMBL/GenBank/DDBJ whole genome shotgun (WGS) entry which is preliminary data.</text>
</comment>
<evidence type="ECO:0000259" key="2">
    <source>
        <dbReference type="Pfam" id="PF08327"/>
    </source>
</evidence>
<feature type="domain" description="Activator of Hsp90 ATPase homologue 1/2-like C-terminal" evidence="2">
    <location>
        <begin position="18"/>
        <end position="148"/>
    </location>
</feature>
<evidence type="ECO:0000313" key="3">
    <source>
        <dbReference type="EMBL" id="MDA4844896.1"/>
    </source>
</evidence>
<dbReference type="RefSeq" id="WP_271088446.1">
    <property type="nucleotide sequence ID" value="NZ_JAPJZH010000003.1"/>
</dbReference>
<name>A0ABT4VJM1_9HYPH</name>
<gene>
    <name evidence="3" type="ORF">OOZ53_06015</name>
</gene>
<dbReference type="InterPro" id="IPR023393">
    <property type="entry name" value="START-like_dom_sf"/>
</dbReference>
<proteinExistence type="inferred from homology"/>
<comment type="similarity">
    <text evidence="1">Belongs to the AHA1 family.</text>
</comment>
<dbReference type="Proteomes" id="UP001148313">
    <property type="component" value="Unassembled WGS sequence"/>
</dbReference>
<dbReference type="EMBL" id="JAPJZH010000003">
    <property type="protein sequence ID" value="MDA4844896.1"/>
    <property type="molecule type" value="Genomic_DNA"/>
</dbReference>
<organism evidence="3 4">
    <name type="scientific">Hoeflea poritis</name>
    <dbReference type="NCBI Taxonomy" id="2993659"/>
    <lineage>
        <taxon>Bacteria</taxon>
        <taxon>Pseudomonadati</taxon>
        <taxon>Pseudomonadota</taxon>
        <taxon>Alphaproteobacteria</taxon>
        <taxon>Hyphomicrobiales</taxon>
        <taxon>Rhizobiaceae</taxon>
        <taxon>Hoeflea</taxon>
    </lineage>
</organism>
<dbReference type="SUPFAM" id="SSF55961">
    <property type="entry name" value="Bet v1-like"/>
    <property type="match status" value="1"/>
</dbReference>
<dbReference type="Pfam" id="PF08327">
    <property type="entry name" value="AHSA1"/>
    <property type="match status" value="1"/>
</dbReference>
<dbReference type="Gene3D" id="3.30.530.20">
    <property type="match status" value="1"/>
</dbReference>
<reference evidence="3" key="1">
    <citation type="submission" date="2022-11" db="EMBL/GenBank/DDBJ databases">
        <title>Hoeflea poritis sp. nov., isolated from scleractinian coral Porites lutea.</title>
        <authorList>
            <person name="Zhang G."/>
            <person name="Wei Q."/>
            <person name="Cai L."/>
        </authorList>
    </citation>
    <scope>NUCLEOTIDE SEQUENCE</scope>
    <source>
        <strain evidence="3">E7-10</strain>
    </source>
</reference>
<dbReference type="CDD" id="cd07814">
    <property type="entry name" value="SRPBCC_CalC_Aha1-like"/>
    <property type="match status" value="1"/>
</dbReference>
<protein>
    <submittedName>
        <fullName evidence="3">SRPBCC domain-containing protein</fullName>
    </submittedName>
</protein>
<keyword evidence="4" id="KW-1185">Reference proteome</keyword>
<evidence type="ECO:0000256" key="1">
    <source>
        <dbReference type="ARBA" id="ARBA00006817"/>
    </source>
</evidence>
<accession>A0ABT4VJM1</accession>